<dbReference type="AlphaFoldDB" id="A0A0V0QZS4"/>
<sequence>MAEKQQKKDDEIIFLFIYRQSQLNNSVKDQNTLQNDISNASINKTFNVMTEENESKIKHLIKRRLLFNNTMSREKDNKKDVLECVIQNDGRLKDSLGKYLFDNNGTAIYFSLEQIYQLEKQKLIRILEQ</sequence>
<comment type="caution">
    <text evidence="1">The sequence shown here is derived from an EMBL/GenBank/DDBJ whole genome shotgun (WGS) entry which is preliminary data.</text>
</comment>
<reference evidence="1 2" key="1">
    <citation type="journal article" date="2015" name="Sci. Rep.">
        <title>Genome of the facultative scuticociliatosis pathogen Pseudocohnilembus persalinus provides insight into its virulence through horizontal gene transfer.</title>
        <authorList>
            <person name="Xiong J."/>
            <person name="Wang G."/>
            <person name="Cheng J."/>
            <person name="Tian M."/>
            <person name="Pan X."/>
            <person name="Warren A."/>
            <person name="Jiang C."/>
            <person name="Yuan D."/>
            <person name="Miao W."/>
        </authorList>
    </citation>
    <scope>NUCLEOTIDE SEQUENCE [LARGE SCALE GENOMIC DNA]</scope>
    <source>
        <strain evidence="1">36N120E</strain>
    </source>
</reference>
<dbReference type="InParanoid" id="A0A0V0QZS4"/>
<evidence type="ECO:0000313" key="1">
    <source>
        <dbReference type="EMBL" id="KRX07795.1"/>
    </source>
</evidence>
<accession>A0A0V0QZS4</accession>
<organism evidence="1 2">
    <name type="scientific">Pseudocohnilembus persalinus</name>
    <name type="common">Ciliate</name>
    <dbReference type="NCBI Taxonomy" id="266149"/>
    <lineage>
        <taxon>Eukaryota</taxon>
        <taxon>Sar</taxon>
        <taxon>Alveolata</taxon>
        <taxon>Ciliophora</taxon>
        <taxon>Intramacronucleata</taxon>
        <taxon>Oligohymenophorea</taxon>
        <taxon>Scuticociliatia</taxon>
        <taxon>Philasterida</taxon>
        <taxon>Pseudocohnilembidae</taxon>
        <taxon>Pseudocohnilembus</taxon>
    </lineage>
</organism>
<evidence type="ECO:0000313" key="2">
    <source>
        <dbReference type="Proteomes" id="UP000054937"/>
    </source>
</evidence>
<protein>
    <submittedName>
        <fullName evidence="1">Uncharacterized protein</fullName>
    </submittedName>
</protein>
<proteinExistence type="predicted"/>
<dbReference type="EMBL" id="LDAU01000080">
    <property type="protein sequence ID" value="KRX07795.1"/>
    <property type="molecule type" value="Genomic_DNA"/>
</dbReference>
<gene>
    <name evidence="1" type="ORF">PPERSA_07545</name>
</gene>
<name>A0A0V0QZS4_PSEPJ</name>
<dbReference type="Proteomes" id="UP000054937">
    <property type="component" value="Unassembled WGS sequence"/>
</dbReference>
<keyword evidence="2" id="KW-1185">Reference proteome</keyword>